<keyword evidence="8" id="KW-0812">Transmembrane</keyword>
<dbReference type="InterPro" id="IPR019775">
    <property type="entry name" value="WD40_repeat_CS"/>
</dbReference>
<evidence type="ECO:0000256" key="17">
    <source>
        <dbReference type="ARBA" id="ARBA00045128"/>
    </source>
</evidence>
<evidence type="ECO:0000256" key="5">
    <source>
        <dbReference type="ARBA" id="ARBA00022018"/>
    </source>
</evidence>
<keyword evidence="23" id="KW-1185">Reference proteome</keyword>
<dbReference type="InterPro" id="IPR042234">
    <property type="entry name" value="WDFY1/WDFY2"/>
</dbReference>
<comment type="caution">
    <text evidence="22">The sequence shown here is derived from an EMBL/GenBank/DDBJ whole genome shotgun (WGS) entry which is preliminary data.</text>
</comment>
<dbReference type="Pfam" id="PF00400">
    <property type="entry name" value="WD40"/>
    <property type="match status" value="3"/>
</dbReference>
<evidence type="ECO:0000256" key="12">
    <source>
        <dbReference type="ARBA" id="ARBA00022833"/>
    </source>
</evidence>
<evidence type="ECO:0000256" key="3">
    <source>
        <dbReference type="ARBA" id="ARBA00009481"/>
    </source>
</evidence>
<dbReference type="InterPro" id="IPR036322">
    <property type="entry name" value="WD40_repeat_dom_sf"/>
</dbReference>
<dbReference type="SUPFAM" id="SSF50978">
    <property type="entry name" value="WD40 repeat-like"/>
    <property type="match status" value="1"/>
</dbReference>
<feature type="domain" description="FYVE-type" evidence="21">
    <location>
        <begin position="281"/>
        <end position="352"/>
    </location>
</feature>
<dbReference type="InterPro" id="IPR015943">
    <property type="entry name" value="WD40/YVTN_repeat-like_dom_sf"/>
</dbReference>
<keyword evidence="6 19" id="KW-0853">WD repeat</keyword>
<feature type="repeat" description="WD" evidence="19">
    <location>
        <begin position="238"/>
        <end position="272"/>
    </location>
</feature>
<evidence type="ECO:0000256" key="13">
    <source>
        <dbReference type="ARBA" id="ARBA00022989"/>
    </source>
</evidence>
<evidence type="ECO:0000256" key="14">
    <source>
        <dbReference type="ARBA" id="ARBA00023136"/>
    </source>
</evidence>
<proteinExistence type="inferred from homology"/>
<dbReference type="PANTHER" id="PTHR46189:SF3">
    <property type="entry name" value="WD REPEAT AND FYVE DOMAIN-CONTAINING PROTEIN 2"/>
    <property type="match status" value="1"/>
</dbReference>
<evidence type="ECO:0000256" key="6">
    <source>
        <dbReference type="ARBA" id="ARBA00022574"/>
    </source>
</evidence>
<evidence type="ECO:0000256" key="18">
    <source>
        <dbReference type="PROSITE-ProRule" id="PRU00091"/>
    </source>
</evidence>
<feature type="non-terminal residue" evidence="22">
    <location>
        <position position="1"/>
    </location>
</feature>
<evidence type="ECO:0000256" key="1">
    <source>
        <dbReference type="ARBA" id="ARBA00004389"/>
    </source>
</evidence>
<evidence type="ECO:0000256" key="15">
    <source>
        <dbReference type="ARBA" id="ARBA00032517"/>
    </source>
</evidence>
<feature type="non-terminal residue" evidence="22">
    <location>
        <position position="1005"/>
    </location>
</feature>
<evidence type="ECO:0000313" key="23">
    <source>
        <dbReference type="Proteomes" id="UP001166093"/>
    </source>
</evidence>
<organism evidence="22 23">
    <name type="scientific">Polyodon spathula</name>
    <name type="common">North American paddlefish</name>
    <name type="synonym">Squalus spathula</name>
    <dbReference type="NCBI Taxonomy" id="7913"/>
    <lineage>
        <taxon>Eukaryota</taxon>
        <taxon>Metazoa</taxon>
        <taxon>Chordata</taxon>
        <taxon>Craniata</taxon>
        <taxon>Vertebrata</taxon>
        <taxon>Euteleostomi</taxon>
        <taxon>Actinopterygii</taxon>
        <taxon>Chondrostei</taxon>
        <taxon>Acipenseriformes</taxon>
        <taxon>Polyodontidae</taxon>
        <taxon>Polyodon</taxon>
    </lineage>
</organism>
<accession>A0ABS2XAE3</accession>
<evidence type="ECO:0000256" key="4">
    <source>
        <dbReference type="ARBA" id="ARBA00012645"/>
    </source>
</evidence>
<name>A0ABS2XAE3_POLSP</name>
<dbReference type="SUPFAM" id="SSF57903">
    <property type="entry name" value="FYVE/PHD zinc finger"/>
    <property type="match status" value="1"/>
</dbReference>
<keyword evidence="7" id="KW-0328">Glycosyltransferase</keyword>
<feature type="region of interest" description="Disordered" evidence="20">
    <location>
        <begin position="466"/>
        <end position="499"/>
    </location>
</feature>
<dbReference type="PROSITE" id="PS50082">
    <property type="entry name" value="WD_REPEATS_2"/>
    <property type="match status" value="3"/>
</dbReference>
<evidence type="ECO:0000256" key="11">
    <source>
        <dbReference type="ARBA" id="ARBA00022771"/>
    </source>
</evidence>
<dbReference type="InterPro" id="IPR013083">
    <property type="entry name" value="Znf_RING/FYVE/PHD"/>
</dbReference>
<dbReference type="EC" id="2.4.1.131" evidence="4"/>
<keyword evidence="13" id="KW-1133">Transmembrane helix</keyword>
<keyword evidence="9" id="KW-0479">Metal-binding</keyword>
<comment type="subcellular location">
    <subcellularLocation>
        <location evidence="1">Endoplasmic reticulum membrane</location>
        <topology evidence="1">Single-pass membrane protein</topology>
    </subcellularLocation>
</comment>
<dbReference type="Pfam" id="PF00534">
    <property type="entry name" value="Glycos_transf_1"/>
    <property type="match status" value="1"/>
</dbReference>
<evidence type="ECO:0000256" key="2">
    <source>
        <dbReference type="ARBA" id="ARBA00004922"/>
    </source>
</evidence>
<dbReference type="InterPro" id="IPR031814">
    <property type="entry name" value="ALG11_N"/>
</dbReference>
<dbReference type="PROSITE" id="PS00678">
    <property type="entry name" value="WD_REPEATS_1"/>
    <property type="match status" value="2"/>
</dbReference>
<feature type="repeat" description="WD" evidence="19">
    <location>
        <begin position="20"/>
        <end position="51"/>
    </location>
</feature>
<evidence type="ECO:0000256" key="9">
    <source>
        <dbReference type="ARBA" id="ARBA00022723"/>
    </source>
</evidence>
<keyword evidence="10" id="KW-0677">Repeat</keyword>
<dbReference type="SUPFAM" id="SSF53756">
    <property type="entry name" value="UDP-Glycosyltransferase/glycogen phosphorylase"/>
    <property type="match status" value="1"/>
</dbReference>
<reference evidence="22" key="1">
    <citation type="journal article" date="2021" name="Cell">
        <title>Tracing the genetic footprints of vertebrate landing in non-teleost ray-finned fishes.</title>
        <authorList>
            <person name="Bi X."/>
            <person name="Wang K."/>
            <person name="Yang L."/>
            <person name="Pan H."/>
            <person name="Jiang H."/>
            <person name="Wei Q."/>
            <person name="Fang M."/>
            <person name="Yu H."/>
            <person name="Zhu C."/>
            <person name="Cai Y."/>
            <person name="He Y."/>
            <person name="Gan X."/>
            <person name="Zeng H."/>
            <person name="Yu D."/>
            <person name="Zhu Y."/>
            <person name="Jiang H."/>
            <person name="Qiu Q."/>
            <person name="Yang H."/>
            <person name="Zhang Y.E."/>
            <person name="Wang W."/>
            <person name="Zhu M."/>
            <person name="He S."/>
            <person name="Zhang G."/>
        </authorList>
    </citation>
    <scope>NUCLEOTIDE SEQUENCE</scope>
    <source>
        <strain evidence="22">Pddl_001</strain>
    </source>
</reference>
<dbReference type="InterPro" id="IPR001296">
    <property type="entry name" value="Glyco_trans_1"/>
</dbReference>
<dbReference type="Gene3D" id="2.130.10.10">
    <property type="entry name" value="YVTN repeat-like/Quinoprotein amine dehydrogenase"/>
    <property type="match status" value="2"/>
</dbReference>
<dbReference type="InterPro" id="IPR038013">
    <property type="entry name" value="ALG11"/>
</dbReference>
<dbReference type="EMBL" id="JAAWVQ010008137">
    <property type="protein sequence ID" value="MBN3271121.1"/>
    <property type="molecule type" value="Genomic_DNA"/>
</dbReference>
<dbReference type="Gene3D" id="3.40.50.2000">
    <property type="entry name" value="Glycogen Phosphorylase B"/>
    <property type="match status" value="1"/>
</dbReference>
<keyword evidence="11 18" id="KW-0863">Zinc-finger</keyword>
<protein>
    <recommendedName>
        <fullName evidence="5">GDP-Man:Man(3)GlcNAc(2)-PP-Dol alpha-1,2-mannosyltransferase</fullName>
        <ecNumber evidence="4">2.4.1.131</ecNumber>
    </recommendedName>
    <alternativeName>
        <fullName evidence="15">Asparagine-linked glycosylation protein 11 homolog</fullName>
    </alternativeName>
</protein>
<dbReference type="Proteomes" id="UP001166093">
    <property type="component" value="Unassembled WGS sequence"/>
</dbReference>
<dbReference type="Pfam" id="PF15924">
    <property type="entry name" value="ALG11_N"/>
    <property type="match status" value="1"/>
</dbReference>
<dbReference type="Pfam" id="PF01363">
    <property type="entry name" value="FYVE"/>
    <property type="match status" value="1"/>
</dbReference>
<dbReference type="Gene3D" id="3.30.40.10">
    <property type="entry name" value="Zinc/RING finger domain, C3HC4 (zinc finger)"/>
    <property type="match status" value="1"/>
</dbReference>
<dbReference type="InterPro" id="IPR001680">
    <property type="entry name" value="WD40_rpt"/>
</dbReference>
<evidence type="ECO:0000256" key="20">
    <source>
        <dbReference type="SAM" id="MobiDB-lite"/>
    </source>
</evidence>
<feature type="compositionally biased region" description="Basic and acidic residues" evidence="20">
    <location>
        <begin position="479"/>
        <end position="499"/>
    </location>
</feature>
<comment type="pathway">
    <text evidence="2">Protein modification; protein glycosylation.</text>
</comment>
<dbReference type="CDD" id="cd03806">
    <property type="entry name" value="GT4_ALG11-like"/>
    <property type="match status" value="1"/>
</dbReference>
<dbReference type="SMART" id="SM00064">
    <property type="entry name" value="FYVE"/>
    <property type="match status" value="1"/>
</dbReference>
<evidence type="ECO:0000256" key="19">
    <source>
        <dbReference type="PROSITE-ProRule" id="PRU00221"/>
    </source>
</evidence>
<keyword evidence="12" id="KW-0862">Zinc</keyword>
<evidence type="ECO:0000256" key="7">
    <source>
        <dbReference type="ARBA" id="ARBA00022676"/>
    </source>
</evidence>
<dbReference type="PANTHER" id="PTHR46189">
    <property type="entry name" value="LD41958P"/>
    <property type="match status" value="1"/>
</dbReference>
<evidence type="ECO:0000256" key="16">
    <source>
        <dbReference type="ARBA" id="ARBA00045065"/>
    </source>
</evidence>
<sequence>MAAEIHPKPLTRRPVLLSKIEGSQDVVNTAVIIPKKDGIISVSEDRTIRIWLKRDSGQYWPSVYHSMPSPCSCMSFNQETRRLSVGMDNGLISEFVLAEEYNKMTPDRTFQAHQGRVTVVLFVLEMEWVLSTGQDKNFSWHCSESGQRLGGYRTTAWVSCLQFDVETRHAFVGDHLGQVTILKLEQESCSLVTMFKGHTGIVTALCWDPVQRVLFSGSSDHSIIMWDIGGRKGTAIELQGHNEKVQGLCYAHHTRQLISCSSDGGIVIWNMDVKRQETPEWLDSDSCQKCEQPFFWNFKQMWDSKKIGLRQHHCRKCGKAMCGKCSSKRSTIPLMGFEFEVRVCDSCHESITDEDRAPTATFHDSKHSIVHIHYEVTRGWLLTSGADKIIKHRQDANLRSPGCMTRPAYHTAVLLRVEDACAQKEESKHSVTHDKNTDREDVQGFITVILGLVEWMDEVRFIDREHPVVSQNEPDEEEQAKGDVDVKEESKHSVTHDKNTDREDVQGFITVILGLVEWMDEVRFIDREHPVVSQNEPDEEEQAKALLFILILGIRLWMQQKRRGRQKSEKSPVVAFFHPYCSAGGGGERVLWCALRALQKRYKHATYVVYTGDTGVTGEQIVEGAYRRFNIKLPGPVKFVFLEKRQLVEASVYPYFTLLGQSLGSIVLGWEALIKCVPDICIDSMGYAFTLPLFKYLGACQVGSYVHYPTISIDMLSVVRDRNPRFNNSAFISRNPILSNCKLLYYFMFAFLYGLVGSCSDVIMVNSTWTQNHILALWRCGARTSIVYPPCDVQTFLDIQLEEDEKKNHHSIVSIGQFRPEKDHSLQIRAFRKLLDKKTAEEQAALKLILIGGCRNHEDEERVTLLKDLCEKLGVGDKVEFKTNIPFEELKRHLAEATIGLHTMWNEHFGIGVVECMAAGTVILAHNSGGPKLDIVVPYDGGVTGFLADDEDSYSKAMDNILSYSPEKRLDVRRNARHSVGRFSDQEFERSFLAAVEPLMLTENR</sequence>
<comment type="catalytic activity">
    <reaction evidence="16">
        <text>an alpha-D-Man-(1-&gt;3)-[alpha-D-Man-(1-&gt;6)]-beta-D-Man-(1-&gt;4)-beta-D-GlcNAc-(1-&gt;4)-alpha-D-GlcNAc-diphospho-di-trans,poly-cis-dolichol + 2 GDP-alpha-D-mannose = an alpha-D-Man-(1-&gt;2)-alpha-D-Man-(1-&gt;2)-alpha-D-Man-(1-&gt;3)-[alpha-D-Man-(1-&gt;6)]-beta-D-Man-(1-&gt;4)-beta-D-GlcNAc-(1-&gt;4)-alpha-D-GlcNAc-diphospho-di-trans,poly-cis-dolichol + 2 GDP + 2 H(+)</text>
        <dbReference type="Rhea" id="RHEA:29523"/>
        <dbReference type="Rhea" id="RHEA-COMP:19515"/>
        <dbReference type="Rhea" id="RHEA-COMP:19516"/>
        <dbReference type="ChEBI" id="CHEBI:15378"/>
        <dbReference type="ChEBI" id="CHEBI:57527"/>
        <dbReference type="ChEBI" id="CHEBI:58189"/>
        <dbReference type="ChEBI" id="CHEBI:132511"/>
        <dbReference type="ChEBI" id="CHEBI:132515"/>
        <dbReference type="EC" id="2.4.1.131"/>
    </reaction>
    <physiologicalReaction direction="left-to-right" evidence="16">
        <dbReference type="Rhea" id="RHEA:29524"/>
    </physiologicalReaction>
</comment>
<evidence type="ECO:0000256" key="8">
    <source>
        <dbReference type="ARBA" id="ARBA00022692"/>
    </source>
</evidence>
<evidence type="ECO:0000259" key="21">
    <source>
        <dbReference type="PROSITE" id="PS50178"/>
    </source>
</evidence>
<dbReference type="InterPro" id="IPR011011">
    <property type="entry name" value="Znf_FYVE_PHD"/>
</dbReference>
<keyword evidence="14" id="KW-0472">Membrane</keyword>
<dbReference type="SMART" id="SM00320">
    <property type="entry name" value="WD40"/>
    <property type="match status" value="6"/>
</dbReference>
<keyword evidence="7" id="KW-0808">Transferase</keyword>
<comment type="function">
    <text evidence="17">GDP-Man:Man(3)GlcNAc(2)-PP-Dol alpha-1,2-mannosyltransferase that operates in the biosynthetic pathway of dolichol-linked oligosaccharides, the glycan precursors employed in protein asparagine (N)-glycosylation. The assembly of dolichol-linked oligosaccharides begins on the cytosolic side of the endoplasmic reticulum membrane and finishes in its lumen. The sequential addition of sugars to dolichol pyrophosphate produces dolichol-linked oligosaccharides containing fourteen sugars, including two GlcNAcs, nine mannoses and three glucoses. Once assembled, the oligosaccharide is transferred from the lipid to nascent proteins by oligosaccharyltransferases. Catalyzes, on the cytoplasmic face of the endoplasmic reticulum, the addition of the fourth and fifth mannose residues to the dolichol-linked oligosaccharide chain, to produce Man(5)GlcNAc(2)-PP-dolichol core oligosaccharide. Man(5)GlcNAc(2)-PP-dolichol is a substrate for ALG3, the following enzyme in the biosynthetic pathway.</text>
</comment>
<dbReference type="PROSITE" id="PS50178">
    <property type="entry name" value="ZF_FYVE"/>
    <property type="match status" value="1"/>
</dbReference>
<dbReference type="PROSITE" id="PS50294">
    <property type="entry name" value="WD_REPEATS_REGION"/>
    <property type="match status" value="2"/>
</dbReference>
<comment type="similarity">
    <text evidence="3">Belongs to the glycosyltransferase group 1 family. Glycosyltransferase 4 subfamily.</text>
</comment>
<dbReference type="InterPro" id="IPR017455">
    <property type="entry name" value="Znf_FYVE-rel"/>
</dbReference>
<gene>
    <name evidence="22" type="primary">Wdfy2_0</name>
    <name evidence="22" type="ORF">GTO93_0021039</name>
</gene>
<feature type="repeat" description="WD" evidence="19">
    <location>
        <begin position="195"/>
        <end position="228"/>
    </location>
</feature>
<dbReference type="InterPro" id="IPR000306">
    <property type="entry name" value="Znf_FYVE"/>
</dbReference>
<evidence type="ECO:0000256" key="10">
    <source>
        <dbReference type="ARBA" id="ARBA00022737"/>
    </source>
</evidence>
<evidence type="ECO:0000313" key="22">
    <source>
        <dbReference type="EMBL" id="MBN3271121.1"/>
    </source>
</evidence>